<evidence type="ECO:0000256" key="5">
    <source>
        <dbReference type="SAM" id="MobiDB-lite"/>
    </source>
</evidence>
<protein>
    <recommendedName>
        <fullName evidence="6">Zinc finger DksA/TraR C4-type domain-containing protein</fullName>
    </recommendedName>
</protein>
<accession>A0A223KTZ4</accession>
<dbReference type="InterPro" id="IPR014240">
    <property type="entry name" value="YteA"/>
</dbReference>
<evidence type="ECO:0000256" key="1">
    <source>
        <dbReference type="ARBA" id="ARBA00022723"/>
    </source>
</evidence>
<dbReference type="KEGG" id="bcoh:BC6307_17635"/>
<evidence type="ECO:0000256" key="4">
    <source>
        <dbReference type="PROSITE-ProRule" id="PRU00510"/>
    </source>
</evidence>
<keyword evidence="8" id="KW-1185">Reference proteome</keyword>
<dbReference type="STRING" id="1314751.GCA_001591425_02084"/>
<dbReference type="AlphaFoldDB" id="A0A223KTZ4"/>
<feature type="domain" description="Zinc finger DksA/TraR C4-type" evidence="6">
    <location>
        <begin position="89"/>
        <end position="117"/>
    </location>
</feature>
<dbReference type="NCBIfam" id="TIGR02890">
    <property type="entry name" value="bacill_yteA"/>
    <property type="match status" value="1"/>
</dbReference>
<dbReference type="RefSeq" id="WP_066415605.1">
    <property type="nucleotide sequence ID" value="NZ_CP018866.1"/>
</dbReference>
<dbReference type="InterPro" id="IPR037187">
    <property type="entry name" value="DnaK_N"/>
</dbReference>
<dbReference type="Proteomes" id="UP000215224">
    <property type="component" value="Chromosome"/>
</dbReference>
<dbReference type="InterPro" id="IPR000962">
    <property type="entry name" value="Znf_DskA_TraR"/>
</dbReference>
<dbReference type="GO" id="GO:0008270">
    <property type="term" value="F:zinc ion binding"/>
    <property type="evidence" value="ECO:0007669"/>
    <property type="project" value="UniProtKB-KW"/>
</dbReference>
<evidence type="ECO:0000313" key="7">
    <source>
        <dbReference type="EMBL" id="AST92975.1"/>
    </source>
</evidence>
<proteinExistence type="predicted"/>
<dbReference type="Gene3D" id="1.20.120.910">
    <property type="entry name" value="DksA, coiled-coil domain"/>
    <property type="match status" value="1"/>
</dbReference>
<keyword evidence="3" id="KW-0862">Zinc</keyword>
<name>A0A223KTZ4_9BACI</name>
<dbReference type="PANTHER" id="PTHR33823">
    <property type="entry name" value="RNA POLYMERASE-BINDING TRANSCRIPTION FACTOR DKSA-RELATED"/>
    <property type="match status" value="1"/>
</dbReference>
<keyword evidence="2" id="KW-0863">Zinc-finger</keyword>
<dbReference type="EMBL" id="CP018866">
    <property type="protein sequence ID" value="AST92975.1"/>
    <property type="molecule type" value="Genomic_DNA"/>
</dbReference>
<evidence type="ECO:0000259" key="6">
    <source>
        <dbReference type="Pfam" id="PF01258"/>
    </source>
</evidence>
<evidence type="ECO:0000313" key="8">
    <source>
        <dbReference type="Proteomes" id="UP000215224"/>
    </source>
</evidence>
<organism evidence="7 8">
    <name type="scientific">Sutcliffiella cohnii</name>
    <dbReference type="NCBI Taxonomy" id="33932"/>
    <lineage>
        <taxon>Bacteria</taxon>
        <taxon>Bacillati</taxon>
        <taxon>Bacillota</taxon>
        <taxon>Bacilli</taxon>
        <taxon>Bacillales</taxon>
        <taxon>Bacillaceae</taxon>
        <taxon>Sutcliffiella</taxon>
    </lineage>
</organism>
<feature type="zinc finger region" description="dksA C4-type" evidence="4">
    <location>
        <begin position="94"/>
        <end position="118"/>
    </location>
</feature>
<evidence type="ECO:0000256" key="2">
    <source>
        <dbReference type="ARBA" id="ARBA00022771"/>
    </source>
</evidence>
<dbReference type="PANTHER" id="PTHR33823:SF4">
    <property type="entry name" value="GENERAL STRESS PROTEIN 16O"/>
    <property type="match status" value="1"/>
</dbReference>
<keyword evidence="1" id="KW-0479">Metal-binding</keyword>
<dbReference type="SUPFAM" id="SSF57716">
    <property type="entry name" value="Glucocorticoid receptor-like (DNA-binding domain)"/>
    <property type="match status" value="1"/>
</dbReference>
<feature type="region of interest" description="Disordered" evidence="5">
    <location>
        <begin position="233"/>
        <end position="255"/>
    </location>
</feature>
<dbReference type="SUPFAM" id="SSF109635">
    <property type="entry name" value="DnaK suppressor protein DksA, alpha-hairpin domain"/>
    <property type="match status" value="1"/>
</dbReference>
<reference evidence="7 8" key="1">
    <citation type="submission" date="2016-12" db="EMBL/GenBank/DDBJ databases">
        <title>The whole genome sequencing and assembly of Bacillus cohnii DSM 6307T strain.</title>
        <authorList>
            <person name="Lee Y.-J."/>
            <person name="Yi H."/>
            <person name="Bahn Y.-S."/>
            <person name="Kim J.F."/>
            <person name="Lee D.-W."/>
        </authorList>
    </citation>
    <scope>NUCLEOTIDE SEQUENCE [LARGE SCALE GENOMIC DNA]</scope>
    <source>
        <strain evidence="7 8">DSM 6307</strain>
    </source>
</reference>
<dbReference type="Pfam" id="PF01258">
    <property type="entry name" value="zf-dskA_traR"/>
    <property type="match status" value="1"/>
</dbReference>
<gene>
    <name evidence="7" type="ORF">BC6307_17635</name>
</gene>
<evidence type="ECO:0000256" key="3">
    <source>
        <dbReference type="ARBA" id="ARBA00022833"/>
    </source>
</evidence>
<dbReference type="PROSITE" id="PS51128">
    <property type="entry name" value="ZF_DKSA_2"/>
    <property type="match status" value="1"/>
</dbReference>
<sequence>MIQNDKLAKLKAELIHTKKEIEERFKENDHYQLERENPYNSVGELSAYDNHPGDLGTELYEREKDIALNEHTEKELADINHALQAMENGSYGKCEVCGKDIDEERLEAIPSTTYCKEHSPNQIVSHNRPVEEGVLMPAFGKFEFDDEEAVTFDSEDTWQIVSEYGTSESPSDLDDRGVDHYNDVYVESGENEGYVEDFENFIGTDMYGKEIKVYNNDQHEKYEQQLDEEGIMTSFGDLPGYEKDPYTEEALEEDK</sequence>